<proteinExistence type="predicted"/>
<sequence>MEMTTHSFSYANAYTKANSSLLSPSFCPPKSTTFVAHNSSINFVGYNCLPRKLKCSARILRNFGAISVSDSENNQSGSTSVRWLLQPIGDGDTRHIGYKIAMPGSYEIASDVVTVGRVREKADIVIPVPTVSGLHARIQKTEENLLITDLDSTNGTFIDERRLTPGVVAAASPGNLITFGDTNLAIFRVYKLEEEEFTAESEKSEEEPSSIAVESTS</sequence>
<name>A0ABD3UQD2_9LAMI</name>
<dbReference type="Proteomes" id="UP001634393">
    <property type="component" value="Unassembled WGS sequence"/>
</dbReference>
<dbReference type="FunFam" id="2.60.200.20:FF:000063">
    <property type="entry name" value="Predicted protein"/>
    <property type="match status" value="1"/>
</dbReference>
<dbReference type="Pfam" id="PF00498">
    <property type="entry name" value="FHA"/>
    <property type="match status" value="1"/>
</dbReference>
<dbReference type="AlphaFoldDB" id="A0ABD3UQD2"/>
<accession>A0ABD3UQD2</accession>
<protein>
    <recommendedName>
        <fullName evidence="2">FHA domain-containing protein</fullName>
    </recommendedName>
</protein>
<dbReference type="InterPro" id="IPR008984">
    <property type="entry name" value="SMAD_FHA_dom_sf"/>
</dbReference>
<reference evidence="3 4" key="1">
    <citation type="submission" date="2024-12" db="EMBL/GenBank/DDBJ databases">
        <title>The unique morphological basis and parallel evolutionary history of personate flowers in Penstemon.</title>
        <authorList>
            <person name="Depatie T.H."/>
            <person name="Wessinger C.A."/>
        </authorList>
    </citation>
    <scope>NUCLEOTIDE SEQUENCE [LARGE SCALE GENOMIC DNA]</scope>
    <source>
        <strain evidence="3">WTNN_2</strain>
        <tissue evidence="3">Leaf</tissue>
    </source>
</reference>
<dbReference type="InterPro" id="IPR050923">
    <property type="entry name" value="Cell_Proc_Reg/RNA_Proc"/>
</dbReference>
<organism evidence="3 4">
    <name type="scientific">Penstemon smallii</name>
    <dbReference type="NCBI Taxonomy" id="265156"/>
    <lineage>
        <taxon>Eukaryota</taxon>
        <taxon>Viridiplantae</taxon>
        <taxon>Streptophyta</taxon>
        <taxon>Embryophyta</taxon>
        <taxon>Tracheophyta</taxon>
        <taxon>Spermatophyta</taxon>
        <taxon>Magnoliopsida</taxon>
        <taxon>eudicotyledons</taxon>
        <taxon>Gunneridae</taxon>
        <taxon>Pentapetalae</taxon>
        <taxon>asterids</taxon>
        <taxon>lamiids</taxon>
        <taxon>Lamiales</taxon>
        <taxon>Plantaginaceae</taxon>
        <taxon>Cheloneae</taxon>
        <taxon>Penstemon</taxon>
    </lineage>
</organism>
<dbReference type="PANTHER" id="PTHR23308">
    <property type="entry name" value="NUCLEAR INHIBITOR OF PROTEIN PHOSPHATASE-1"/>
    <property type="match status" value="1"/>
</dbReference>
<comment type="caution">
    <text evidence="3">The sequence shown here is derived from an EMBL/GenBank/DDBJ whole genome shotgun (WGS) entry which is preliminary data.</text>
</comment>
<dbReference type="InterPro" id="IPR000253">
    <property type="entry name" value="FHA_dom"/>
</dbReference>
<dbReference type="EMBL" id="JBJXBP010000001">
    <property type="protein sequence ID" value="KAL3850218.1"/>
    <property type="molecule type" value="Genomic_DNA"/>
</dbReference>
<dbReference type="CDD" id="cd00060">
    <property type="entry name" value="FHA"/>
    <property type="match status" value="1"/>
</dbReference>
<dbReference type="PROSITE" id="PS50006">
    <property type="entry name" value="FHA_DOMAIN"/>
    <property type="match status" value="1"/>
</dbReference>
<dbReference type="SUPFAM" id="SSF49879">
    <property type="entry name" value="SMAD/FHA domain"/>
    <property type="match status" value="1"/>
</dbReference>
<evidence type="ECO:0000313" key="3">
    <source>
        <dbReference type="EMBL" id="KAL3850218.1"/>
    </source>
</evidence>
<evidence type="ECO:0000313" key="4">
    <source>
        <dbReference type="Proteomes" id="UP001634393"/>
    </source>
</evidence>
<feature type="compositionally biased region" description="Acidic residues" evidence="1">
    <location>
        <begin position="197"/>
        <end position="208"/>
    </location>
</feature>
<feature type="region of interest" description="Disordered" evidence="1">
    <location>
        <begin position="197"/>
        <end position="217"/>
    </location>
</feature>
<evidence type="ECO:0000259" key="2">
    <source>
        <dbReference type="PROSITE" id="PS50006"/>
    </source>
</evidence>
<keyword evidence="4" id="KW-1185">Reference proteome</keyword>
<feature type="domain" description="FHA" evidence="2">
    <location>
        <begin position="113"/>
        <end position="163"/>
    </location>
</feature>
<dbReference type="SMART" id="SM00240">
    <property type="entry name" value="FHA"/>
    <property type="match status" value="1"/>
</dbReference>
<dbReference type="Gene3D" id="2.60.200.20">
    <property type="match status" value="1"/>
</dbReference>
<gene>
    <name evidence="3" type="ORF">ACJIZ3_012100</name>
</gene>
<evidence type="ECO:0000256" key="1">
    <source>
        <dbReference type="SAM" id="MobiDB-lite"/>
    </source>
</evidence>